<sequence length="275" mass="30361">MNIWESTVLTDKGAALQAKLVDGKTLQITRVMTGAVKVPVVNLRQQKSVTGGGKEITLQPSRIEGDKMIVPVLLENKELEKGYDLWQVGIYAQDPDEGEILYCLAQASEAKHIPSATEGPGFSITWDFCFKTSNTAPFDITLNPVGLVNIEQYQVHTAEIGSLKSSIVDLDGRIEELNADLHNVTADFTTVTGTFITNSGFTNLKYPSGFKQDNCIVVAIEVLYESWRGGYGLNNANDPSRLFTILDPKEIRVYCNSTTHMVDKQFRVLLKKIGV</sequence>
<dbReference type="RefSeq" id="WP_137329143.1">
    <property type="nucleotide sequence ID" value="NZ_CP040058.1"/>
</dbReference>
<dbReference type="KEGG" id="arf:AR1Y2_2377"/>
<reference evidence="1 2" key="1">
    <citation type="submission" date="2019-05" db="EMBL/GenBank/DDBJ databases">
        <title>Complete genome sequencing of Anaerostipes rhamnosivorans.</title>
        <authorList>
            <person name="Bui T.P.N."/>
            <person name="de Vos W.M."/>
        </authorList>
    </citation>
    <scope>NUCLEOTIDE SEQUENCE [LARGE SCALE GENOMIC DNA]</scope>
    <source>
        <strain evidence="1 2">1y2</strain>
    </source>
</reference>
<protein>
    <submittedName>
        <fullName evidence="1">Uncharacterized protein</fullName>
    </submittedName>
</protein>
<evidence type="ECO:0000313" key="1">
    <source>
        <dbReference type="EMBL" id="QCP35831.1"/>
    </source>
</evidence>
<proteinExistence type="predicted"/>
<name>A0A4P8IFX7_9FIRM</name>
<accession>A0A4P8IFX7</accession>
<dbReference type="Proteomes" id="UP000298653">
    <property type="component" value="Chromosome"/>
</dbReference>
<dbReference type="OrthoDB" id="1624444at2"/>
<dbReference type="AlphaFoldDB" id="A0A4P8IFX7"/>
<keyword evidence="2" id="KW-1185">Reference proteome</keyword>
<dbReference type="EMBL" id="CP040058">
    <property type="protein sequence ID" value="QCP35831.1"/>
    <property type="molecule type" value="Genomic_DNA"/>
</dbReference>
<gene>
    <name evidence="1" type="ORF">AR1Y2_2377</name>
</gene>
<evidence type="ECO:0000313" key="2">
    <source>
        <dbReference type="Proteomes" id="UP000298653"/>
    </source>
</evidence>
<organism evidence="1 2">
    <name type="scientific">Anaerostipes rhamnosivorans</name>
    <dbReference type="NCBI Taxonomy" id="1229621"/>
    <lineage>
        <taxon>Bacteria</taxon>
        <taxon>Bacillati</taxon>
        <taxon>Bacillota</taxon>
        <taxon>Clostridia</taxon>
        <taxon>Lachnospirales</taxon>
        <taxon>Lachnospiraceae</taxon>
        <taxon>Anaerostipes</taxon>
    </lineage>
</organism>